<evidence type="ECO:0000256" key="4">
    <source>
        <dbReference type="ARBA" id="ARBA00022771"/>
    </source>
</evidence>
<feature type="domain" description="C2H2-type" evidence="9">
    <location>
        <begin position="82"/>
        <end position="110"/>
    </location>
</feature>
<sequence length="276" mass="30195">MSTLGLMDSFDPAVAPCPDDNTAEWSCPSCPKSYGNKFSLLVHRRLQHGLKTPYECAVCNLSFPQSSDLTTHMKIEHEDKLIQCPHCPRTFRSPSGMRTHRTNMHKDAPTGVKLQFVDRGSCAAPLAEKSSRHRSRAAVRKPVPATIAALTASNNKRPASPPPEPPASKSQRLRGGFEPTPVEINAFVSESEPIWQPPHVKPLLSSMASLEACWPADAPASFSVCSDALATTKAEDWLEPMLLDINTKAADIFSSALPDLPPVLKRFASSWRLLFA</sequence>
<protein>
    <recommendedName>
        <fullName evidence="9">C2H2-type domain-containing protein</fullName>
    </recommendedName>
</protein>
<feature type="region of interest" description="Disordered" evidence="8">
    <location>
        <begin position="151"/>
        <end position="176"/>
    </location>
</feature>
<evidence type="ECO:0000313" key="11">
    <source>
        <dbReference type="Proteomes" id="UP000013827"/>
    </source>
</evidence>
<feature type="domain" description="C2H2-type" evidence="9">
    <location>
        <begin position="25"/>
        <end position="53"/>
    </location>
</feature>
<dbReference type="GeneID" id="17269405"/>
<dbReference type="InterPro" id="IPR013087">
    <property type="entry name" value="Znf_C2H2_type"/>
</dbReference>
<evidence type="ECO:0000256" key="1">
    <source>
        <dbReference type="ARBA" id="ARBA00004123"/>
    </source>
</evidence>
<dbReference type="RefSeq" id="XP_005776290.1">
    <property type="nucleotide sequence ID" value="XM_005776233.1"/>
</dbReference>
<dbReference type="AlphaFoldDB" id="A0A0D3JK26"/>
<reference evidence="11" key="1">
    <citation type="journal article" date="2013" name="Nature">
        <title>Pan genome of the phytoplankton Emiliania underpins its global distribution.</title>
        <authorList>
            <person name="Read B.A."/>
            <person name="Kegel J."/>
            <person name="Klute M.J."/>
            <person name="Kuo A."/>
            <person name="Lefebvre S.C."/>
            <person name="Maumus F."/>
            <person name="Mayer C."/>
            <person name="Miller J."/>
            <person name="Monier A."/>
            <person name="Salamov A."/>
            <person name="Young J."/>
            <person name="Aguilar M."/>
            <person name="Claverie J.M."/>
            <person name="Frickenhaus S."/>
            <person name="Gonzalez K."/>
            <person name="Herman E.K."/>
            <person name="Lin Y.C."/>
            <person name="Napier J."/>
            <person name="Ogata H."/>
            <person name="Sarno A.F."/>
            <person name="Shmutz J."/>
            <person name="Schroeder D."/>
            <person name="de Vargas C."/>
            <person name="Verret F."/>
            <person name="von Dassow P."/>
            <person name="Valentin K."/>
            <person name="Van de Peer Y."/>
            <person name="Wheeler G."/>
            <person name="Dacks J.B."/>
            <person name="Delwiche C.F."/>
            <person name="Dyhrman S.T."/>
            <person name="Glockner G."/>
            <person name="John U."/>
            <person name="Richards T."/>
            <person name="Worden A.Z."/>
            <person name="Zhang X."/>
            <person name="Grigoriev I.V."/>
            <person name="Allen A.E."/>
            <person name="Bidle K."/>
            <person name="Borodovsky M."/>
            <person name="Bowler C."/>
            <person name="Brownlee C."/>
            <person name="Cock J.M."/>
            <person name="Elias M."/>
            <person name="Gladyshev V.N."/>
            <person name="Groth M."/>
            <person name="Guda C."/>
            <person name="Hadaegh A."/>
            <person name="Iglesias-Rodriguez M.D."/>
            <person name="Jenkins J."/>
            <person name="Jones B.M."/>
            <person name="Lawson T."/>
            <person name="Leese F."/>
            <person name="Lindquist E."/>
            <person name="Lobanov A."/>
            <person name="Lomsadze A."/>
            <person name="Malik S.B."/>
            <person name="Marsh M.E."/>
            <person name="Mackinder L."/>
            <person name="Mock T."/>
            <person name="Mueller-Roeber B."/>
            <person name="Pagarete A."/>
            <person name="Parker M."/>
            <person name="Probert I."/>
            <person name="Quesneville H."/>
            <person name="Raines C."/>
            <person name="Rensing S.A."/>
            <person name="Riano-Pachon D.M."/>
            <person name="Richier S."/>
            <person name="Rokitta S."/>
            <person name="Shiraiwa Y."/>
            <person name="Soanes D.M."/>
            <person name="van der Giezen M."/>
            <person name="Wahlund T.M."/>
            <person name="Williams B."/>
            <person name="Wilson W."/>
            <person name="Wolfe G."/>
            <person name="Wurch L.L."/>
        </authorList>
    </citation>
    <scope>NUCLEOTIDE SEQUENCE</scope>
</reference>
<dbReference type="PROSITE" id="PS00028">
    <property type="entry name" value="ZINC_FINGER_C2H2_1"/>
    <property type="match status" value="3"/>
</dbReference>
<evidence type="ECO:0000256" key="5">
    <source>
        <dbReference type="ARBA" id="ARBA00022833"/>
    </source>
</evidence>
<dbReference type="Pfam" id="PF13894">
    <property type="entry name" value="zf-C2H2_4"/>
    <property type="match status" value="1"/>
</dbReference>
<dbReference type="HOGENOM" id="CLU_1009835_0_0_1"/>
<keyword evidence="11" id="KW-1185">Reference proteome</keyword>
<reference evidence="10" key="2">
    <citation type="submission" date="2024-10" db="UniProtKB">
        <authorList>
            <consortium name="EnsemblProtists"/>
        </authorList>
    </citation>
    <scope>IDENTIFICATION</scope>
</reference>
<organism evidence="10 11">
    <name type="scientific">Emiliania huxleyi (strain CCMP1516)</name>
    <dbReference type="NCBI Taxonomy" id="280463"/>
    <lineage>
        <taxon>Eukaryota</taxon>
        <taxon>Haptista</taxon>
        <taxon>Haptophyta</taxon>
        <taxon>Prymnesiophyceae</taxon>
        <taxon>Isochrysidales</taxon>
        <taxon>Noelaerhabdaceae</taxon>
        <taxon>Emiliania</taxon>
    </lineage>
</organism>
<keyword evidence="6" id="KW-0539">Nucleus</keyword>
<dbReference type="InterPro" id="IPR036236">
    <property type="entry name" value="Znf_C2H2_sf"/>
</dbReference>
<dbReference type="PaxDb" id="2903-EOD23861"/>
<dbReference type="GO" id="GO:0008270">
    <property type="term" value="F:zinc ion binding"/>
    <property type="evidence" value="ECO:0007669"/>
    <property type="project" value="UniProtKB-KW"/>
</dbReference>
<keyword evidence="4 7" id="KW-0863">Zinc-finger</keyword>
<comment type="subcellular location">
    <subcellularLocation>
        <location evidence="1">Nucleus</location>
    </subcellularLocation>
</comment>
<dbReference type="FunFam" id="3.30.160.60:FF:000065">
    <property type="entry name" value="B-cell CLL/lymphoma 6, member B"/>
    <property type="match status" value="1"/>
</dbReference>
<evidence type="ECO:0000256" key="2">
    <source>
        <dbReference type="ARBA" id="ARBA00022723"/>
    </source>
</evidence>
<dbReference type="PROSITE" id="PS50157">
    <property type="entry name" value="ZINC_FINGER_C2H2_2"/>
    <property type="match status" value="3"/>
</dbReference>
<dbReference type="PANTHER" id="PTHR24394:SF44">
    <property type="entry name" value="ZINC FINGER PROTEIN 271-LIKE"/>
    <property type="match status" value="1"/>
</dbReference>
<dbReference type="eggNOG" id="KOG1721">
    <property type="taxonomic scope" value="Eukaryota"/>
</dbReference>
<accession>A0A0D3JK26</accession>
<dbReference type="SMART" id="SM00355">
    <property type="entry name" value="ZnF_C2H2"/>
    <property type="match status" value="3"/>
</dbReference>
<dbReference type="KEGG" id="ehx:EMIHUDRAFT_443939"/>
<keyword evidence="5" id="KW-0862">Zinc</keyword>
<proteinExistence type="predicted"/>
<evidence type="ECO:0000256" key="8">
    <source>
        <dbReference type="SAM" id="MobiDB-lite"/>
    </source>
</evidence>
<keyword evidence="2" id="KW-0479">Metal-binding</keyword>
<dbReference type="SUPFAM" id="SSF57667">
    <property type="entry name" value="beta-beta-alpha zinc fingers"/>
    <property type="match status" value="2"/>
</dbReference>
<evidence type="ECO:0000256" key="3">
    <source>
        <dbReference type="ARBA" id="ARBA00022737"/>
    </source>
</evidence>
<dbReference type="Pfam" id="PF00096">
    <property type="entry name" value="zf-C2H2"/>
    <property type="match status" value="2"/>
</dbReference>
<evidence type="ECO:0000259" key="9">
    <source>
        <dbReference type="PROSITE" id="PS50157"/>
    </source>
</evidence>
<evidence type="ECO:0000256" key="7">
    <source>
        <dbReference type="PROSITE-ProRule" id="PRU00042"/>
    </source>
</evidence>
<name>A0A0D3JK26_EMIH1</name>
<dbReference type="EnsemblProtists" id="EOD23861">
    <property type="protein sequence ID" value="EOD23861"/>
    <property type="gene ID" value="EMIHUDRAFT_443939"/>
</dbReference>
<evidence type="ECO:0000256" key="6">
    <source>
        <dbReference type="ARBA" id="ARBA00023242"/>
    </source>
</evidence>
<keyword evidence="3" id="KW-0677">Repeat</keyword>
<dbReference type="PANTHER" id="PTHR24394">
    <property type="entry name" value="ZINC FINGER PROTEIN"/>
    <property type="match status" value="1"/>
</dbReference>
<dbReference type="Gene3D" id="3.30.160.60">
    <property type="entry name" value="Classic Zinc Finger"/>
    <property type="match status" value="1"/>
</dbReference>
<evidence type="ECO:0000313" key="10">
    <source>
        <dbReference type="EnsemblProtists" id="EOD23861"/>
    </source>
</evidence>
<feature type="domain" description="C2H2-type" evidence="9">
    <location>
        <begin position="54"/>
        <end position="82"/>
    </location>
</feature>
<dbReference type="GO" id="GO:0000981">
    <property type="term" value="F:DNA-binding transcription factor activity, RNA polymerase II-specific"/>
    <property type="evidence" value="ECO:0007669"/>
    <property type="project" value="TreeGrafter"/>
</dbReference>
<dbReference type="Proteomes" id="UP000013827">
    <property type="component" value="Unassembled WGS sequence"/>
</dbReference>
<dbReference type="GO" id="GO:0005634">
    <property type="term" value="C:nucleus"/>
    <property type="evidence" value="ECO:0007669"/>
    <property type="project" value="UniProtKB-SubCell"/>
</dbReference>